<reference evidence="2 3" key="1">
    <citation type="journal article" date="2019" name="Int. J. Syst. Evol. Microbiol.">
        <title>The Global Catalogue of Microorganisms (GCM) 10K type strain sequencing project: providing services to taxonomists for standard genome sequencing and annotation.</title>
        <authorList>
            <consortium name="The Broad Institute Genomics Platform"/>
            <consortium name="The Broad Institute Genome Sequencing Center for Infectious Disease"/>
            <person name="Wu L."/>
            <person name="Ma J."/>
        </authorList>
    </citation>
    <scope>NUCLEOTIDE SEQUENCE [LARGE SCALE GENOMIC DNA]</scope>
    <source>
        <strain evidence="2 3">JCM 14307</strain>
    </source>
</reference>
<evidence type="ECO:0008006" key="4">
    <source>
        <dbReference type="Google" id="ProtNLM"/>
    </source>
</evidence>
<gene>
    <name evidence="2" type="ORF">GCM10009745_19760</name>
</gene>
<accession>A0ABN2GTG6</accession>
<proteinExistence type="predicted"/>
<feature type="compositionally biased region" description="Basic and acidic residues" evidence="1">
    <location>
        <begin position="415"/>
        <end position="424"/>
    </location>
</feature>
<dbReference type="Proteomes" id="UP001500280">
    <property type="component" value="Unassembled WGS sequence"/>
</dbReference>
<feature type="compositionally biased region" description="Gly residues" evidence="1">
    <location>
        <begin position="384"/>
        <end position="393"/>
    </location>
</feature>
<dbReference type="EMBL" id="BAAANF010000006">
    <property type="protein sequence ID" value="GAA1676559.1"/>
    <property type="molecule type" value="Genomic_DNA"/>
</dbReference>
<comment type="caution">
    <text evidence="2">The sequence shown here is derived from an EMBL/GenBank/DDBJ whole genome shotgun (WGS) entry which is preliminary data.</text>
</comment>
<evidence type="ECO:0000256" key="1">
    <source>
        <dbReference type="SAM" id="MobiDB-lite"/>
    </source>
</evidence>
<dbReference type="RefSeq" id="WP_344148504.1">
    <property type="nucleotide sequence ID" value="NZ_BAAANF010000006.1"/>
</dbReference>
<feature type="compositionally biased region" description="Low complexity" evidence="1">
    <location>
        <begin position="266"/>
        <end position="279"/>
    </location>
</feature>
<organism evidence="2 3">
    <name type="scientific">Kribbella yunnanensis</name>
    <dbReference type="NCBI Taxonomy" id="190194"/>
    <lineage>
        <taxon>Bacteria</taxon>
        <taxon>Bacillati</taxon>
        <taxon>Actinomycetota</taxon>
        <taxon>Actinomycetes</taxon>
        <taxon>Propionibacteriales</taxon>
        <taxon>Kribbellaceae</taxon>
        <taxon>Kribbella</taxon>
    </lineage>
</organism>
<feature type="compositionally biased region" description="Low complexity" evidence="1">
    <location>
        <begin position="299"/>
        <end position="359"/>
    </location>
</feature>
<keyword evidence="3" id="KW-1185">Reference proteome</keyword>
<protein>
    <recommendedName>
        <fullName evidence="4">DUF222 domain-containing protein</fullName>
    </recommendedName>
</protein>
<evidence type="ECO:0000313" key="2">
    <source>
        <dbReference type="EMBL" id="GAA1676559.1"/>
    </source>
</evidence>
<evidence type="ECO:0000313" key="3">
    <source>
        <dbReference type="Proteomes" id="UP001500280"/>
    </source>
</evidence>
<name>A0ABN2GTG6_9ACTN</name>
<sequence length="662" mass="70529">MFEDDLTLLSTADLLESAVEHRAFANRAETRGLEHALVYADRFHPDACTPRPGRRSCDGRERAVVLGGEGCPEILEFAIAEYAAVLGVSHRIGATIIGDALALRHRFPFTWARVLSGHATPWKACRLVRDCMDLSEEAARYVDQRVAALIDTITPYRLDKIVKAAKMHIDPEGARAEAAAKVRERGVFIGRSDEHGTKTIYIRTSSGAATRFDATIHALSDAQQTLGDTRPTQTRRAEAVGIIADPVFAQELLTQAHHHPTPSPAPHDAAPPAAAAMPSNPDPVAPTSATPAPDTHAQDTPASATPAAGDSAADTSAPQSPAPAPATANTSNSNTATVTAATGASRAAAQSAASQEVPSPQAPAPRALGPGTLGPERGIEETGWGHGWVGSGEPGVNDEADRDAPHPSNSDLPDPLDRPDDRTGRLVEPFDAATCRIPDDGEPMDPAAHLALTKRLAQIKHDAYARLASPTTADTVVRPGKAVIYVHLTDRTLVAAATSTTGTRTRDGVVRAEGIGPLLTSQLSDLIGYGPYIVKPVIDLNDGVSVNCYEASERVRERVKLTHPVELFPYGTRETNHSIDLDHLEPYNPLGPPGQTNTQNLAPLGRYAHRVKTHARGWNVRRINPTTLEWTTPHGFVFHVNPTGTHRVITDGQDQSGSPEPG</sequence>
<feature type="region of interest" description="Disordered" evidence="1">
    <location>
        <begin position="257"/>
        <end position="424"/>
    </location>
</feature>